<evidence type="ECO:0000256" key="1">
    <source>
        <dbReference type="SAM" id="Phobius"/>
    </source>
</evidence>
<keyword evidence="1" id="KW-1133">Transmembrane helix</keyword>
<feature type="transmembrane region" description="Helical" evidence="1">
    <location>
        <begin position="99"/>
        <end position="122"/>
    </location>
</feature>
<dbReference type="EMBL" id="VSSQ01009662">
    <property type="protein sequence ID" value="MPM42257.1"/>
    <property type="molecule type" value="Genomic_DNA"/>
</dbReference>
<protein>
    <submittedName>
        <fullName evidence="2">Uncharacterized protein</fullName>
    </submittedName>
</protein>
<reference evidence="2" key="1">
    <citation type="submission" date="2019-08" db="EMBL/GenBank/DDBJ databases">
        <authorList>
            <person name="Kucharzyk K."/>
            <person name="Murdoch R.W."/>
            <person name="Higgins S."/>
            <person name="Loffler F."/>
        </authorList>
    </citation>
    <scope>NUCLEOTIDE SEQUENCE</scope>
</reference>
<keyword evidence="1" id="KW-0812">Transmembrane</keyword>
<keyword evidence="1" id="KW-0472">Membrane</keyword>
<gene>
    <name evidence="2" type="ORF">SDC9_88922</name>
</gene>
<dbReference type="AlphaFoldDB" id="A0A644ZNF0"/>
<organism evidence="2">
    <name type="scientific">bioreactor metagenome</name>
    <dbReference type="NCBI Taxonomy" id="1076179"/>
    <lineage>
        <taxon>unclassified sequences</taxon>
        <taxon>metagenomes</taxon>
        <taxon>ecological metagenomes</taxon>
    </lineage>
</organism>
<comment type="caution">
    <text evidence="2">The sequence shown here is derived from an EMBL/GenBank/DDBJ whole genome shotgun (WGS) entry which is preliminary data.</text>
</comment>
<proteinExistence type="predicted"/>
<evidence type="ECO:0000313" key="2">
    <source>
        <dbReference type="EMBL" id="MPM42257.1"/>
    </source>
</evidence>
<sequence>MKNPDGNNAEKWLKKIGEFVKRLGQSINSRLQRIFTKENAARTKERALLWEQKTHKRINQSKTSLRKMKHKLDTETNMKPLLSKGAFGLNVFFGVIRNIFTGIILLMVLLGMFGGGAGLGYFANLISKETAPTYESMAEDIGNVELVSTMY</sequence>
<name>A0A644ZNF0_9ZZZZ</name>
<accession>A0A644ZNF0</accession>